<dbReference type="GO" id="GO:0004467">
    <property type="term" value="F:long-chain fatty acid-CoA ligase activity"/>
    <property type="evidence" value="ECO:0007669"/>
    <property type="project" value="UniProtKB-EC"/>
</dbReference>
<dbReference type="Pfam" id="PF13193">
    <property type="entry name" value="AMP-binding_C"/>
    <property type="match status" value="1"/>
</dbReference>
<sequence length="499" mass="53608">MLAERTLGAALRARAALRPGHTALVCGGVEQSYVELDRESDRVARCLRAGERVAFLGKESPHYYELLFGCSRAGAVLVPINWRLTGAEVAHIVADSGATVLFADRGCAKAVEQVPDTPVVWLDGFEGWKAGAPDGAPVESGPDDPVAQLYTSGTTGLPKGVVLGQRGFFAVRASLAEAGLDWLDWRADDVSLVGVPGFHIGGLWWAVQGLTSGITNVIMPAFASGEAVRLVGEHGVTITCVVPAMLRLMLDEPEAARLRGLRKIVYGGSPISEALLSRCLDVVGCELAQIYGLTETGNTAVCLPPSEHVPGGARMRAAGRPYPGVELEVRDSSGHPVPVGEVGEVWLRSPANMLEYWGNPAATAESLVDGWVRTGDAGHVDDEGFVFLRDRVKDMIIVAGENVYPAEIEGALAGHPAIADSAVIGVPDERWGEAVHAFVVLKEKATARELMTFLKGTLAAFKLPLRYEFVETIPRNPSGKILRRVLREQFWRDRDRQVN</sequence>
<dbReference type="SUPFAM" id="SSF56801">
    <property type="entry name" value="Acetyl-CoA synthetase-like"/>
    <property type="match status" value="1"/>
</dbReference>
<evidence type="ECO:0000313" key="4">
    <source>
        <dbReference type="Proteomes" id="UP001589693"/>
    </source>
</evidence>
<keyword evidence="4" id="KW-1185">Reference proteome</keyword>
<name>A0ABV5ZW16_9PSEU</name>
<dbReference type="Pfam" id="PF00501">
    <property type="entry name" value="AMP-binding"/>
    <property type="match status" value="1"/>
</dbReference>
<dbReference type="Proteomes" id="UP001589693">
    <property type="component" value="Unassembled WGS sequence"/>
</dbReference>
<dbReference type="Gene3D" id="3.40.50.12780">
    <property type="entry name" value="N-terminal domain of ligase-like"/>
    <property type="match status" value="1"/>
</dbReference>
<feature type="domain" description="AMP-dependent synthetase/ligase" evidence="1">
    <location>
        <begin position="12"/>
        <end position="357"/>
    </location>
</feature>
<dbReference type="InterPro" id="IPR042099">
    <property type="entry name" value="ANL_N_sf"/>
</dbReference>
<dbReference type="RefSeq" id="WP_377851076.1">
    <property type="nucleotide sequence ID" value="NZ_JBHLZU010000006.1"/>
</dbReference>
<dbReference type="InterPro" id="IPR000873">
    <property type="entry name" value="AMP-dep_synth/lig_dom"/>
</dbReference>
<keyword evidence="3" id="KW-0436">Ligase</keyword>
<accession>A0ABV5ZW16</accession>
<evidence type="ECO:0000259" key="1">
    <source>
        <dbReference type="Pfam" id="PF00501"/>
    </source>
</evidence>
<gene>
    <name evidence="3" type="ORF">ACFFQA_08195</name>
</gene>
<dbReference type="Gene3D" id="3.30.300.30">
    <property type="match status" value="1"/>
</dbReference>
<protein>
    <submittedName>
        <fullName evidence="3">Long-chain-fatty-acid--CoA ligase</fullName>
        <ecNumber evidence="3">6.2.1.3</ecNumber>
    </submittedName>
</protein>
<proteinExistence type="predicted"/>
<dbReference type="EC" id="6.2.1.3" evidence="3"/>
<dbReference type="EMBL" id="JBHLZU010000006">
    <property type="protein sequence ID" value="MFB9903916.1"/>
    <property type="molecule type" value="Genomic_DNA"/>
</dbReference>
<organism evidence="3 4">
    <name type="scientific">Allokutzneria oryzae</name>
    <dbReference type="NCBI Taxonomy" id="1378989"/>
    <lineage>
        <taxon>Bacteria</taxon>
        <taxon>Bacillati</taxon>
        <taxon>Actinomycetota</taxon>
        <taxon>Actinomycetes</taxon>
        <taxon>Pseudonocardiales</taxon>
        <taxon>Pseudonocardiaceae</taxon>
        <taxon>Allokutzneria</taxon>
    </lineage>
</organism>
<dbReference type="NCBIfam" id="NF004837">
    <property type="entry name" value="PRK06187.1"/>
    <property type="match status" value="1"/>
</dbReference>
<dbReference type="PANTHER" id="PTHR43767">
    <property type="entry name" value="LONG-CHAIN-FATTY-ACID--COA LIGASE"/>
    <property type="match status" value="1"/>
</dbReference>
<evidence type="ECO:0000259" key="2">
    <source>
        <dbReference type="Pfam" id="PF13193"/>
    </source>
</evidence>
<dbReference type="InterPro" id="IPR045851">
    <property type="entry name" value="AMP-bd_C_sf"/>
</dbReference>
<feature type="domain" description="AMP-binding enzyme C-terminal" evidence="2">
    <location>
        <begin position="407"/>
        <end position="480"/>
    </location>
</feature>
<dbReference type="PANTHER" id="PTHR43767:SF1">
    <property type="entry name" value="NONRIBOSOMAL PEPTIDE SYNTHASE PES1 (EUROFUNG)-RELATED"/>
    <property type="match status" value="1"/>
</dbReference>
<reference evidence="3 4" key="1">
    <citation type="submission" date="2024-09" db="EMBL/GenBank/DDBJ databases">
        <authorList>
            <person name="Sun Q."/>
            <person name="Mori K."/>
        </authorList>
    </citation>
    <scope>NUCLEOTIDE SEQUENCE [LARGE SCALE GENOMIC DNA]</scope>
    <source>
        <strain evidence="3 4">TBRC 7907</strain>
    </source>
</reference>
<comment type="caution">
    <text evidence="3">The sequence shown here is derived from an EMBL/GenBank/DDBJ whole genome shotgun (WGS) entry which is preliminary data.</text>
</comment>
<dbReference type="InterPro" id="IPR025110">
    <property type="entry name" value="AMP-bd_C"/>
</dbReference>
<dbReference type="InterPro" id="IPR050237">
    <property type="entry name" value="ATP-dep_AMP-bd_enzyme"/>
</dbReference>
<evidence type="ECO:0000313" key="3">
    <source>
        <dbReference type="EMBL" id="MFB9903916.1"/>
    </source>
</evidence>